<reference evidence="1 2" key="1">
    <citation type="journal article" date="2015" name="Genome Announc.">
        <title>Draft genome sequence of a Halorubrum H3 strain isolated from the burlinskoye salt lake (Altai Krai, Russia).</title>
        <authorList>
            <person name="Rozanov A.S."/>
            <person name="Bryanskaya A.V."/>
            <person name="Malup T.K."/>
            <person name="Kotenko A.V."/>
            <person name="Peltek S.E."/>
        </authorList>
    </citation>
    <scope>NUCLEOTIDE SEQUENCE [LARGE SCALE GENOMIC DNA]</scope>
    <source>
        <strain evidence="1 2">H3</strain>
    </source>
</reference>
<dbReference type="EMBL" id="JNFH02000028">
    <property type="protein sequence ID" value="KDS92271.1"/>
    <property type="molecule type" value="Genomic_DNA"/>
</dbReference>
<dbReference type="AlphaFoldDB" id="A0A081EXY3"/>
<dbReference type="Proteomes" id="UP000053331">
    <property type="component" value="Unassembled WGS sequence"/>
</dbReference>
<organism evidence="1 2">
    <name type="scientific">Halorubrum saccharovorum</name>
    <dbReference type="NCBI Taxonomy" id="2248"/>
    <lineage>
        <taxon>Archaea</taxon>
        <taxon>Methanobacteriati</taxon>
        <taxon>Methanobacteriota</taxon>
        <taxon>Stenosarchaea group</taxon>
        <taxon>Halobacteria</taxon>
        <taxon>Halobacteriales</taxon>
        <taxon>Haloferacaceae</taxon>
        <taxon>Halorubrum</taxon>
    </lineage>
</organism>
<keyword evidence="2" id="KW-1185">Reference proteome</keyword>
<name>A0A081EXY3_9EURY</name>
<protein>
    <submittedName>
        <fullName evidence="1">Uncharacterized protein</fullName>
    </submittedName>
</protein>
<evidence type="ECO:0000313" key="1">
    <source>
        <dbReference type="EMBL" id="KDS92271.1"/>
    </source>
</evidence>
<gene>
    <name evidence="1" type="ORF">FK85_14360</name>
</gene>
<evidence type="ECO:0000313" key="2">
    <source>
        <dbReference type="Proteomes" id="UP000053331"/>
    </source>
</evidence>
<comment type="caution">
    <text evidence="1">The sequence shown here is derived from an EMBL/GenBank/DDBJ whole genome shotgun (WGS) entry which is preliminary data.</text>
</comment>
<proteinExistence type="predicted"/>
<accession>A0A081EXY3</accession>
<sequence>MATTEFKSGRIDGTRFRFDRSIELRCRPREPRGTVHWYVVTCREHVRVTNVIVRTDDHAPHVAKRRKLFINSWCVDRVDEPHTAVLPDHSVTRPVTSFVRMCEPPDPTVPSIDDLVL</sequence>